<keyword evidence="5 7" id="KW-0460">Magnesium</keyword>
<dbReference type="NCBIfam" id="TIGR02067">
    <property type="entry name" value="his_9_HisN"/>
    <property type="match status" value="1"/>
</dbReference>
<feature type="binding site" evidence="7">
    <location>
        <position position="72"/>
    </location>
    <ligand>
        <name>Mg(2+)</name>
        <dbReference type="ChEBI" id="CHEBI:18420"/>
        <label>1</label>
        <note>catalytic</note>
    </ligand>
</feature>
<dbReference type="PANTHER" id="PTHR20854">
    <property type="entry name" value="INOSITOL MONOPHOSPHATASE"/>
    <property type="match status" value="1"/>
</dbReference>
<accession>A0A9X1MS36</accession>
<dbReference type="PANTHER" id="PTHR20854:SF4">
    <property type="entry name" value="INOSITOL-1-MONOPHOSPHATASE-RELATED"/>
    <property type="match status" value="1"/>
</dbReference>
<reference evidence="8" key="1">
    <citation type="submission" date="2021-11" db="EMBL/GenBank/DDBJ databases">
        <title>Genome sequence.</title>
        <authorList>
            <person name="Sun Q."/>
        </authorList>
    </citation>
    <scope>NUCLEOTIDE SEQUENCE</scope>
    <source>
        <strain evidence="8">JC732</strain>
    </source>
</reference>
<evidence type="ECO:0000313" key="9">
    <source>
        <dbReference type="Proteomes" id="UP001139103"/>
    </source>
</evidence>
<dbReference type="EC" id="3.1.3.15" evidence="6"/>
<evidence type="ECO:0000256" key="6">
    <source>
        <dbReference type="NCBIfam" id="TIGR02067"/>
    </source>
</evidence>
<dbReference type="FunFam" id="3.30.540.10:FF:000003">
    <property type="entry name" value="Inositol-1-monophosphatase"/>
    <property type="match status" value="1"/>
</dbReference>
<organism evidence="8 9">
    <name type="scientific">Blastopirellula sediminis</name>
    <dbReference type="NCBI Taxonomy" id="2894196"/>
    <lineage>
        <taxon>Bacteria</taxon>
        <taxon>Pseudomonadati</taxon>
        <taxon>Planctomycetota</taxon>
        <taxon>Planctomycetia</taxon>
        <taxon>Pirellulales</taxon>
        <taxon>Pirellulaceae</taxon>
        <taxon>Blastopirellula</taxon>
    </lineage>
</organism>
<evidence type="ECO:0000313" key="8">
    <source>
        <dbReference type="EMBL" id="MCC9631836.1"/>
    </source>
</evidence>
<dbReference type="GO" id="GO:0008934">
    <property type="term" value="F:inositol monophosphate 1-phosphatase activity"/>
    <property type="evidence" value="ECO:0007669"/>
    <property type="project" value="TreeGrafter"/>
</dbReference>
<dbReference type="Pfam" id="PF00459">
    <property type="entry name" value="Inositol_P"/>
    <property type="match status" value="1"/>
</dbReference>
<dbReference type="AlphaFoldDB" id="A0A9X1MS36"/>
<dbReference type="GO" id="GO:0006020">
    <property type="term" value="P:inositol metabolic process"/>
    <property type="evidence" value="ECO:0007669"/>
    <property type="project" value="TreeGrafter"/>
</dbReference>
<sequence length="269" mass="29053">MNTSPEIAARLELALQLAVTAGQGTLKHFQKSGLVVDRKSDDSPVTVADREAETFIRNQLAEKFPADGIIGEEFGVTEGTGDFRWIIDPIDGTKSFVAGVPLYGTLIGIEQAGQNVAGVIYIPGLDEMVYAAKGCGAWYKKGDAEPQLTRVNDAKSLKDGVFVTSQVNTFARRDAFEAFNRLEAASFITRTWGDCYGYLLVVTGRAVAMVDPMLSVWDAAAIQPIMEEAGGAFVDWRGEPTVHSGEGIGANPHVLPEVLAICREYPRLP</sequence>
<dbReference type="PRINTS" id="PR00377">
    <property type="entry name" value="IMPHPHTASES"/>
</dbReference>
<dbReference type="Gene3D" id="3.40.190.80">
    <property type="match status" value="1"/>
</dbReference>
<feature type="binding site" evidence="7">
    <location>
        <position position="88"/>
    </location>
    <ligand>
        <name>Mg(2+)</name>
        <dbReference type="ChEBI" id="CHEBI:18420"/>
        <label>1</label>
        <note>catalytic</note>
    </ligand>
</feature>
<protein>
    <recommendedName>
        <fullName evidence="6">Histidinol-phosphatase</fullName>
        <ecNumber evidence="6">3.1.3.15</ecNumber>
    </recommendedName>
</protein>
<feature type="binding site" evidence="7">
    <location>
        <position position="90"/>
    </location>
    <ligand>
        <name>Mg(2+)</name>
        <dbReference type="ChEBI" id="CHEBI:18420"/>
        <label>2</label>
    </ligand>
</feature>
<keyword evidence="9" id="KW-1185">Reference proteome</keyword>
<dbReference type="SUPFAM" id="SSF56655">
    <property type="entry name" value="Carbohydrate phosphatase"/>
    <property type="match status" value="1"/>
</dbReference>
<evidence type="ECO:0000256" key="1">
    <source>
        <dbReference type="ARBA" id="ARBA00001946"/>
    </source>
</evidence>
<comment type="cofactor">
    <cofactor evidence="1 7">
        <name>Mg(2+)</name>
        <dbReference type="ChEBI" id="CHEBI:18420"/>
    </cofactor>
</comment>
<dbReference type="GO" id="GO:0046872">
    <property type="term" value="F:metal ion binding"/>
    <property type="evidence" value="ECO:0007669"/>
    <property type="project" value="UniProtKB-KW"/>
</dbReference>
<comment type="caution">
    <text evidence="8">The sequence shown here is derived from an EMBL/GenBank/DDBJ whole genome shotgun (WGS) entry which is preliminary data.</text>
</comment>
<feature type="binding site" evidence="7">
    <location>
        <position position="91"/>
    </location>
    <ligand>
        <name>Mg(2+)</name>
        <dbReference type="ChEBI" id="CHEBI:18420"/>
        <label>1</label>
        <note>catalytic</note>
    </ligand>
</feature>
<feature type="binding site" evidence="7">
    <location>
        <position position="218"/>
    </location>
    <ligand>
        <name>Mg(2+)</name>
        <dbReference type="ChEBI" id="CHEBI:18420"/>
        <label>1</label>
        <note>catalytic</note>
    </ligand>
</feature>
<comment type="similarity">
    <text evidence="2">Belongs to the inositol monophosphatase superfamily.</text>
</comment>
<evidence type="ECO:0000256" key="2">
    <source>
        <dbReference type="ARBA" id="ARBA00009759"/>
    </source>
</evidence>
<evidence type="ECO:0000256" key="3">
    <source>
        <dbReference type="ARBA" id="ARBA00022723"/>
    </source>
</evidence>
<evidence type="ECO:0000256" key="4">
    <source>
        <dbReference type="ARBA" id="ARBA00022801"/>
    </source>
</evidence>
<dbReference type="Gene3D" id="3.30.540.10">
    <property type="entry name" value="Fructose-1,6-Bisphosphatase, subunit A, domain 1"/>
    <property type="match status" value="1"/>
</dbReference>
<keyword evidence="3 7" id="KW-0479">Metal-binding</keyword>
<dbReference type="GO" id="GO:0000105">
    <property type="term" value="P:L-histidine biosynthetic process"/>
    <property type="evidence" value="ECO:0007669"/>
    <property type="project" value="UniProtKB-UniRule"/>
</dbReference>
<dbReference type="GO" id="GO:0007165">
    <property type="term" value="P:signal transduction"/>
    <property type="evidence" value="ECO:0007669"/>
    <property type="project" value="TreeGrafter"/>
</dbReference>
<dbReference type="EMBL" id="JAJKFT010000010">
    <property type="protein sequence ID" value="MCC9631836.1"/>
    <property type="molecule type" value="Genomic_DNA"/>
</dbReference>
<dbReference type="GO" id="GO:0004401">
    <property type="term" value="F:histidinol-phosphatase activity"/>
    <property type="evidence" value="ECO:0007669"/>
    <property type="project" value="UniProtKB-UniRule"/>
</dbReference>
<name>A0A9X1MS36_9BACT</name>
<dbReference type="InterPro" id="IPR000760">
    <property type="entry name" value="Inositol_monophosphatase-like"/>
</dbReference>
<gene>
    <name evidence="8" type="primary">hisN</name>
    <name evidence="8" type="ORF">LOC68_25860</name>
</gene>
<proteinExistence type="inferred from homology"/>
<evidence type="ECO:0000256" key="5">
    <source>
        <dbReference type="ARBA" id="ARBA00022842"/>
    </source>
</evidence>
<dbReference type="InterPro" id="IPR011809">
    <property type="entry name" value="His_9_proposed"/>
</dbReference>
<evidence type="ECO:0000256" key="7">
    <source>
        <dbReference type="PIRSR" id="PIRSR600760-2"/>
    </source>
</evidence>
<dbReference type="RefSeq" id="WP_230224500.1">
    <property type="nucleotide sequence ID" value="NZ_JAJKFT010000010.1"/>
</dbReference>
<keyword evidence="4 8" id="KW-0378">Hydrolase</keyword>
<dbReference type="Proteomes" id="UP001139103">
    <property type="component" value="Unassembled WGS sequence"/>
</dbReference>